<comment type="similarity">
    <text evidence="1">Belongs to the RAD52 family.</text>
</comment>
<name>A0A1Q2L4G3_9BACL</name>
<dbReference type="EMBL" id="CP019641">
    <property type="protein sequence ID" value="AQQ55329.1"/>
    <property type="molecule type" value="Genomic_DNA"/>
</dbReference>
<feature type="region of interest" description="Disordered" evidence="4">
    <location>
        <begin position="169"/>
        <end position="214"/>
    </location>
</feature>
<feature type="compositionally biased region" description="Polar residues" evidence="4">
    <location>
        <begin position="203"/>
        <end position="213"/>
    </location>
</feature>
<keyword evidence="2" id="KW-0227">DNA damage</keyword>
<evidence type="ECO:0008006" key="7">
    <source>
        <dbReference type="Google" id="ProtNLM"/>
    </source>
</evidence>
<evidence type="ECO:0000313" key="6">
    <source>
        <dbReference type="Proteomes" id="UP000188184"/>
    </source>
</evidence>
<sequence>MEERTIMETLKAPFQPSEIEWRVQSATRNQNGVRLLVVPYITARGIMDRLDAILGAQWTSTFQQMKIAGKEGFGCSLSIKIGDEWITRTDGAEVSDIESIKGGHSNALKRAAVQWGVGRYLYDLPKFWVPLKDRGNNYVNGKFKISGKDEYLKGGFDDPQLPKEFLPADFKYSNSQGNSQQQQSQQPPQRPSQGKPSGQQPSASNQPPASQGTDPKLAVTQLLTDLQVKREHVEHLFHRAIGQKMTVGQATTEQLRELYKALYPVRTYLNFCHQAGLSMEKALYFAQITVREPLNEPHNLFFKMNKSIADRTIEMIKEDMAQQQPA</sequence>
<dbReference type="Proteomes" id="UP000188184">
    <property type="component" value="Plasmid unnamed1"/>
</dbReference>
<gene>
    <name evidence="5" type="ORF">B0X71_19335</name>
</gene>
<keyword evidence="6" id="KW-1185">Reference proteome</keyword>
<proteinExistence type="inferred from homology"/>
<dbReference type="RefSeq" id="WP_077591187.1">
    <property type="nucleotide sequence ID" value="NZ_CP019641.1"/>
</dbReference>
<protein>
    <recommendedName>
        <fullName evidence="7">Rad52/22 family double-strand break repair protein</fullName>
    </recommendedName>
</protein>
<dbReference type="GO" id="GO:0006281">
    <property type="term" value="P:DNA repair"/>
    <property type="evidence" value="ECO:0007669"/>
    <property type="project" value="UniProtKB-KW"/>
</dbReference>
<evidence type="ECO:0000256" key="2">
    <source>
        <dbReference type="ARBA" id="ARBA00022763"/>
    </source>
</evidence>
<dbReference type="Pfam" id="PF04098">
    <property type="entry name" value="Rad52_Rad22"/>
    <property type="match status" value="1"/>
</dbReference>
<evidence type="ECO:0000313" key="5">
    <source>
        <dbReference type="EMBL" id="AQQ55329.1"/>
    </source>
</evidence>
<dbReference type="AlphaFoldDB" id="A0A1Q2L4G3"/>
<evidence type="ECO:0000256" key="3">
    <source>
        <dbReference type="ARBA" id="ARBA00023204"/>
    </source>
</evidence>
<keyword evidence="3" id="KW-0234">DNA repair</keyword>
<accession>A0A1Q2L4G3</accession>
<dbReference type="KEGG" id="pmar:B0X71_19335"/>
<feature type="compositionally biased region" description="Low complexity" evidence="4">
    <location>
        <begin position="173"/>
        <end position="202"/>
    </location>
</feature>
<evidence type="ECO:0000256" key="1">
    <source>
        <dbReference type="ARBA" id="ARBA00006638"/>
    </source>
</evidence>
<reference evidence="5 6" key="1">
    <citation type="submission" date="2017-02" db="EMBL/GenBank/DDBJ databases">
        <title>The complete genomic sequence of a novel cold adapted crude oil-degrading bacterium Planococcus qaidamina Y42.</title>
        <authorList>
            <person name="Yang R."/>
        </authorList>
    </citation>
    <scope>NUCLEOTIDE SEQUENCE [LARGE SCALE GENOMIC DNA]</scope>
    <source>
        <strain evidence="5 6">Y42</strain>
        <plasmid evidence="5 6">unnamed1</plasmid>
    </source>
</reference>
<keyword evidence="5" id="KW-0614">Plasmid</keyword>
<organism evidence="5 6">
    <name type="scientific">Planococcus lenghuensis</name>
    <dbReference type="NCBI Taxonomy" id="2213202"/>
    <lineage>
        <taxon>Bacteria</taxon>
        <taxon>Bacillati</taxon>
        <taxon>Bacillota</taxon>
        <taxon>Bacilli</taxon>
        <taxon>Bacillales</taxon>
        <taxon>Caryophanaceae</taxon>
        <taxon>Planococcus</taxon>
    </lineage>
</organism>
<geneLocation type="plasmid" evidence="5 6">
    <name>unnamed1</name>
</geneLocation>
<dbReference type="OrthoDB" id="9805874at2"/>
<evidence type="ECO:0000256" key="4">
    <source>
        <dbReference type="SAM" id="MobiDB-lite"/>
    </source>
</evidence>
<dbReference type="InterPro" id="IPR041247">
    <property type="entry name" value="Rad52_fam"/>
</dbReference>